<dbReference type="Gene3D" id="3.40.30.10">
    <property type="entry name" value="Glutaredoxin"/>
    <property type="match status" value="1"/>
</dbReference>
<evidence type="ECO:0000259" key="3">
    <source>
        <dbReference type="PROSITE" id="PS51352"/>
    </source>
</evidence>
<dbReference type="AlphaFoldDB" id="A0A437M9K6"/>
<dbReference type="Proteomes" id="UP000282971">
    <property type="component" value="Unassembled WGS sequence"/>
</dbReference>
<dbReference type="Pfam" id="PF13462">
    <property type="entry name" value="Thioredoxin_4"/>
    <property type="match status" value="1"/>
</dbReference>
<dbReference type="InterPro" id="IPR036249">
    <property type="entry name" value="Thioredoxin-like_sf"/>
</dbReference>
<dbReference type="RefSeq" id="WP_127743838.1">
    <property type="nucleotide sequence ID" value="NZ_SACN01000001.1"/>
</dbReference>
<dbReference type="EMBL" id="SACN01000001">
    <property type="protein sequence ID" value="RVT94388.1"/>
    <property type="molecule type" value="Genomic_DNA"/>
</dbReference>
<feature type="domain" description="Thioredoxin" evidence="3">
    <location>
        <begin position="23"/>
        <end position="235"/>
    </location>
</feature>
<sequence>MKKRLIAGILMLALLPAASSAATVAKKAAPAKAANWVDTVNITPEGAYVIGNPAAKVKLVEYLSLTCPHCAHMAGEAMTPLKRDYIAKGLVSLEIRHAVRDGYDFAGSMLVRCQPRNAYLPSIEGLFATQQVWFEKAMAASNDPAFENLAPAAKMQFVAKAAGFDSYFAKRGMAPARFNACLADPKGQKALEDMADRAWNKDAISGTPGFRLNGEMLGSIASWAALEAKIKAALG</sequence>
<proteinExistence type="predicted"/>
<organism evidence="4 5">
    <name type="scientific">Sphingomonas crocodyli</name>
    <dbReference type="NCBI Taxonomy" id="1979270"/>
    <lineage>
        <taxon>Bacteria</taxon>
        <taxon>Pseudomonadati</taxon>
        <taxon>Pseudomonadota</taxon>
        <taxon>Alphaproteobacteria</taxon>
        <taxon>Sphingomonadales</taxon>
        <taxon>Sphingomonadaceae</taxon>
        <taxon>Sphingomonas</taxon>
    </lineage>
</organism>
<comment type="function">
    <text evidence="1">May be required for disulfide bond formation in some proteins.</text>
</comment>
<dbReference type="PROSITE" id="PS51352">
    <property type="entry name" value="THIOREDOXIN_2"/>
    <property type="match status" value="1"/>
</dbReference>
<dbReference type="Gene3D" id="1.10.40.110">
    <property type="match status" value="1"/>
</dbReference>
<dbReference type="GO" id="GO:0016853">
    <property type="term" value="F:isomerase activity"/>
    <property type="evidence" value="ECO:0007669"/>
    <property type="project" value="UniProtKB-KW"/>
</dbReference>
<name>A0A437M9K6_9SPHN</name>
<dbReference type="InterPro" id="IPR012336">
    <property type="entry name" value="Thioredoxin-like_fold"/>
</dbReference>
<keyword evidence="4" id="KW-0413">Isomerase</keyword>
<feature type="signal peptide" evidence="2">
    <location>
        <begin position="1"/>
        <end position="21"/>
    </location>
</feature>
<evidence type="ECO:0000313" key="5">
    <source>
        <dbReference type="Proteomes" id="UP000282971"/>
    </source>
</evidence>
<dbReference type="SUPFAM" id="SSF52833">
    <property type="entry name" value="Thioredoxin-like"/>
    <property type="match status" value="1"/>
</dbReference>
<evidence type="ECO:0000313" key="4">
    <source>
        <dbReference type="EMBL" id="RVT94388.1"/>
    </source>
</evidence>
<comment type="caution">
    <text evidence="4">The sequence shown here is derived from an EMBL/GenBank/DDBJ whole genome shotgun (WGS) entry which is preliminary data.</text>
</comment>
<evidence type="ECO:0000256" key="2">
    <source>
        <dbReference type="SAM" id="SignalP"/>
    </source>
</evidence>
<accession>A0A437M9K6</accession>
<keyword evidence="2" id="KW-0732">Signal</keyword>
<protein>
    <submittedName>
        <fullName evidence="4">Protein-disulfide isomerase</fullName>
    </submittedName>
</protein>
<dbReference type="InterPro" id="IPR013766">
    <property type="entry name" value="Thioredoxin_domain"/>
</dbReference>
<gene>
    <name evidence="4" type="ORF">EOD43_11255</name>
</gene>
<keyword evidence="5" id="KW-1185">Reference proteome</keyword>
<dbReference type="OrthoDB" id="8478320at2"/>
<reference evidence="4 5" key="1">
    <citation type="submission" date="2019-01" db="EMBL/GenBank/DDBJ databases">
        <authorList>
            <person name="Chen W.-M."/>
        </authorList>
    </citation>
    <scope>NUCLEOTIDE SEQUENCE [LARGE SCALE GENOMIC DNA]</scope>
    <source>
        <strain evidence="4 5">CCP-7</strain>
    </source>
</reference>
<evidence type="ECO:0000256" key="1">
    <source>
        <dbReference type="ARBA" id="ARBA00003565"/>
    </source>
</evidence>
<feature type="chain" id="PRO_5019527001" evidence="2">
    <location>
        <begin position="22"/>
        <end position="235"/>
    </location>
</feature>